<dbReference type="GO" id="GO:0008483">
    <property type="term" value="F:transaminase activity"/>
    <property type="evidence" value="ECO:0007669"/>
    <property type="project" value="UniProtKB-KW"/>
</dbReference>
<dbReference type="EC" id="2.6.1.29" evidence="5"/>
<feature type="binding site" description="in other chain" evidence="5">
    <location>
        <position position="347"/>
    </location>
    <ligand>
        <name>pyridoxal 5'-phosphate</name>
        <dbReference type="ChEBI" id="CHEBI:597326"/>
        <note>ligand shared between dimeric partners</note>
    </ligand>
</feature>
<comment type="cofactor">
    <cofactor evidence="1 5">
        <name>pyridoxal 5'-phosphate</name>
        <dbReference type="ChEBI" id="CHEBI:597326"/>
    </cofactor>
</comment>
<dbReference type="Pfam" id="PF00202">
    <property type="entry name" value="Aminotran_3"/>
    <property type="match status" value="1"/>
</dbReference>
<comment type="similarity">
    <text evidence="5">Belongs to the class-III pyridoxal-phosphate-dependent aminotransferase family. Putrescine aminotransferase subfamily.</text>
</comment>
<dbReference type="InterPro" id="IPR017747">
    <property type="entry name" value="Putrescine_aminotransferase"/>
</dbReference>
<dbReference type="PROSITE" id="PS00600">
    <property type="entry name" value="AA_TRANSFER_CLASS_3"/>
    <property type="match status" value="1"/>
</dbReference>
<comment type="caution">
    <text evidence="6">The sequence shown here is derived from an EMBL/GenBank/DDBJ whole genome shotgun (WGS) entry which is preliminary data.</text>
</comment>
<evidence type="ECO:0000313" key="7">
    <source>
        <dbReference type="Proteomes" id="UP000253201"/>
    </source>
</evidence>
<dbReference type="InterPro" id="IPR049704">
    <property type="entry name" value="Aminotrans_3_PPA_site"/>
</dbReference>
<dbReference type="InterPro" id="IPR005814">
    <property type="entry name" value="Aminotrans_3"/>
</dbReference>
<comment type="catalytic activity">
    <reaction evidence="5">
        <text>an alkane-alpha,omega-diamine + 2-oxoglutarate = an omega-aminoaldehyde + L-glutamate</text>
        <dbReference type="Rhea" id="RHEA:18217"/>
        <dbReference type="Rhea" id="RHEA-COMP:9766"/>
        <dbReference type="Rhea" id="RHEA-COMP:12750"/>
        <dbReference type="ChEBI" id="CHEBI:16810"/>
        <dbReference type="ChEBI" id="CHEBI:29985"/>
        <dbReference type="ChEBI" id="CHEBI:70977"/>
        <dbReference type="ChEBI" id="CHEBI:133427"/>
        <dbReference type="EC" id="2.6.1.29"/>
    </reaction>
</comment>
<dbReference type="InterPro" id="IPR015422">
    <property type="entry name" value="PyrdxlP-dep_Trfase_small"/>
</dbReference>
<dbReference type="Gene3D" id="3.40.640.10">
    <property type="entry name" value="Type I PLP-dependent aspartate aminotransferase-like (Major domain)"/>
    <property type="match status" value="1"/>
</dbReference>
<comment type="catalytic activity">
    <reaction evidence="5">
        <text>putrescine + 2-oxoglutarate = 1-pyrroline + L-glutamate + H2O</text>
        <dbReference type="Rhea" id="RHEA:12268"/>
        <dbReference type="ChEBI" id="CHEBI:15377"/>
        <dbReference type="ChEBI" id="CHEBI:16810"/>
        <dbReference type="ChEBI" id="CHEBI:29985"/>
        <dbReference type="ChEBI" id="CHEBI:36781"/>
        <dbReference type="ChEBI" id="CHEBI:326268"/>
        <dbReference type="EC" id="2.6.1.82"/>
    </reaction>
</comment>
<dbReference type="NCBIfam" id="TIGR03372">
    <property type="entry name" value="putres_am_tran"/>
    <property type="match status" value="1"/>
</dbReference>
<name>A0ABX9FV10_9ENTR</name>
<keyword evidence="3 5" id="KW-0808">Transferase</keyword>
<reference evidence="6 7" key="1">
    <citation type="submission" date="2018-06" db="EMBL/GenBank/DDBJ databases">
        <title>Genomic Encyclopedia of Type Strains, Phase IV (KMG-IV): sequencing the most valuable type-strain genomes for metagenomic binning, comparative biology and taxonomic classification.</title>
        <authorList>
            <person name="Goeker M."/>
        </authorList>
    </citation>
    <scope>NUCLEOTIDE SEQUENCE [LARGE SCALE GENOMIC DNA]</scope>
    <source>
        <strain evidence="6 7">DSM 27453</strain>
    </source>
</reference>
<feature type="binding site" evidence="5">
    <location>
        <position position="405"/>
    </location>
    <ligand>
        <name>pyridoxal 5'-phosphate</name>
        <dbReference type="ChEBI" id="CHEBI:597326"/>
        <note>ligand shared between dimeric partners</note>
    </ligand>
</feature>
<dbReference type="EC" id="2.6.1.82" evidence="5"/>
<accession>A0ABX9FV10</accession>
<proteinExistence type="inferred from homology"/>
<protein>
    <recommendedName>
        <fullName evidence="5">Putrescine aminotransferase</fullName>
        <shortName evidence="5">PAT</shortName>
        <shortName evidence="5">PATase</shortName>
        <ecNumber evidence="5">2.6.1.82</ecNumber>
    </recommendedName>
    <alternativeName>
        <fullName evidence="5">Cadaverine transaminase</fullName>
    </alternativeName>
    <alternativeName>
        <fullName evidence="5">Diamine transaminase</fullName>
        <ecNumber evidence="5">2.6.1.29</ecNumber>
    </alternativeName>
    <alternativeName>
        <fullName evidence="5">Putrescine transaminase</fullName>
    </alternativeName>
    <alternativeName>
        <fullName evidence="5">Putrescine--2-oxoglutaric acid transaminase</fullName>
    </alternativeName>
</protein>
<dbReference type="CDD" id="cd00610">
    <property type="entry name" value="OAT_like"/>
    <property type="match status" value="1"/>
</dbReference>
<organism evidence="6 7">
    <name type="scientific">Pseudocitrobacter faecalis</name>
    <dbReference type="NCBI Taxonomy" id="1398493"/>
    <lineage>
        <taxon>Bacteria</taxon>
        <taxon>Pseudomonadati</taxon>
        <taxon>Pseudomonadota</taxon>
        <taxon>Gammaproteobacteria</taxon>
        <taxon>Enterobacterales</taxon>
        <taxon>Enterobacteriaceae</taxon>
        <taxon>Pseudocitrobacter</taxon>
    </lineage>
</organism>
<dbReference type="Proteomes" id="UP000253201">
    <property type="component" value="Unassembled WGS sequence"/>
</dbReference>
<evidence type="ECO:0000256" key="5">
    <source>
        <dbReference type="HAMAP-Rule" id="MF_01276"/>
    </source>
</evidence>
<dbReference type="HAMAP" id="MF_01276">
    <property type="entry name" value="Putres_aminotrans_3"/>
    <property type="match status" value="1"/>
</dbReference>
<dbReference type="NCBIfam" id="NF008570">
    <property type="entry name" value="PRK11522.1"/>
    <property type="match status" value="1"/>
</dbReference>
<comment type="pathway">
    <text evidence="5">Amine and polyamine degradation; putrescine degradation; 4-aminobutanal from putrescine (transaminase route): step 1/1.</text>
</comment>
<evidence type="ECO:0000256" key="4">
    <source>
        <dbReference type="ARBA" id="ARBA00022898"/>
    </source>
</evidence>
<dbReference type="InterPro" id="IPR015424">
    <property type="entry name" value="PyrdxlP-dep_Trfase"/>
</dbReference>
<comment type="pathway">
    <text evidence="5">Amino-acid degradation.</text>
</comment>
<evidence type="ECO:0000256" key="3">
    <source>
        <dbReference type="ARBA" id="ARBA00022679"/>
    </source>
</evidence>
<dbReference type="PANTHER" id="PTHR11986:SF112">
    <property type="entry name" value="PUTRESCINE AMINOTRANSFERASE"/>
    <property type="match status" value="1"/>
</dbReference>
<feature type="modified residue" description="N6-(pyridoxal phosphate)lysine" evidence="5">
    <location>
        <position position="373"/>
    </location>
</feature>
<gene>
    <name evidence="5" type="primary">patA</name>
    <name evidence="6" type="ORF">DFQ50_109194</name>
</gene>
<keyword evidence="2 5" id="KW-0032">Aminotransferase</keyword>
<comment type="catalytic activity">
    <reaction evidence="5">
        <text>cadaverine + 2-oxoglutarate = 5-aminopentanal + L-glutamate</text>
        <dbReference type="Rhea" id="RHEA:61624"/>
        <dbReference type="ChEBI" id="CHEBI:16810"/>
        <dbReference type="ChEBI" id="CHEBI:29985"/>
        <dbReference type="ChEBI" id="CHEBI:58384"/>
        <dbReference type="ChEBI" id="CHEBI:144896"/>
    </reaction>
</comment>
<evidence type="ECO:0000313" key="6">
    <source>
        <dbReference type="EMBL" id="RBP08426.1"/>
    </source>
</evidence>
<evidence type="ECO:0000256" key="2">
    <source>
        <dbReference type="ARBA" id="ARBA00022576"/>
    </source>
</evidence>
<dbReference type="PANTHER" id="PTHR11986">
    <property type="entry name" value="AMINOTRANSFERASE CLASS III"/>
    <property type="match status" value="1"/>
</dbReference>
<keyword evidence="7" id="KW-1185">Reference proteome</keyword>
<dbReference type="EMBL" id="QNRL01000009">
    <property type="protein sequence ID" value="RBP08426.1"/>
    <property type="molecule type" value="Genomic_DNA"/>
</dbReference>
<dbReference type="InterPro" id="IPR015421">
    <property type="entry name" value="PyrdxlP-dep_Trfase_major"/>
</dbReference>
<comment type="subunit">
    <text evidence="5">Homodimer.</text>
</comment>
<dbReference type="InterPro" id="IPR050103">
    <property type="entry name" value="Class-III_PLP-dep_AT"/>
</dbReference>
<dbReference type="Gene3D" id="3.90.1150.10">
    <property type="entry name" value="Aspartate Aminotransferase, domain 1"/>
    <property type="match status" value="1"/>
</dbReference>
<evidence type="ECO:0000256" key="1">
    <source>
        <dbReference type="ARBA" id="ARBA00001933"/>
    </source>
</evidence>
<feature type="binding site" description="in other chain" evidence="5">
    <location>
        <begin position="223"/>
        <end position="224"/>
    </location>
    <ligand>
        <name>pyridoxal 5'-phosphate</name>
        <dbReference type="ChEBI" id="CHEBI:597326"/>
        <note>ligand shared between dimeric partners</note>
    </ligand>
</feature>
<comment type="function">
    <text evidence="5">Catalyzes the aminotransferase reaction from putrescine to 2-oxoglutarate, leading to glutamate and 4-aminobutanal, which spontaneously cyclizes to form 1-pyrroline. This is the first step in one of two pathways for putrescine degradation, where putrescine is converted into 4-aminobutanoate (gamma-aminobutyrate or GABA) via 4-aminobutanal. Also functions as a cadaverine transaminase in a a L-lysine degradation pathway to succinate that proceeds via cadaverine, glutarate and L-2-hydroxyglutarate.</text>
</comment>
<keyword evidence="4 5" id="KW-0663">Pyridoxal phosphate</keyword>
<sequence>MAHDPPCFRAIRPILARGYFPFSCDHAAAGRLNIVQLHFSLVFIPIFSARFEVAHSLQYLIQYRVIREPREHILNRLPSSASALACSAHALNLIEKRTLDHEEMKALNQEVREYFKEHVNPGFLEYRKSVTAGGDYGAVEWQAGSLNTLVDTQGQEFIDCLGGFGIFNVGHRNPVVVSAVQNQLVKQPLHSQELLDPLRAMLAKTLAALAPGKLKYSFFSNSGTESVEAALKLAKAYQSPRGKFTFIATSGAFHGKSLGALSATAKSTFRKPFMPLLPGFRHVPFGNIDAMRLALSECQKTGDDVAAVILEPIQGEGGVILPPPGYLPAVRKLCDEFGALLIFDEVQTGMGRTGKMFACEHENVQPDILCLAKALGGGVMPIGATIATEEVFSVLFDNPFLHTTTFGGNPLACAAALATINVLLTENLPAQAEQKGDMLLDGFRSLAREYPDVVREARGKGMLMAIEFVDNEIGYSFASEMFRQRVLVAGTLNNAKTIRIEPPLTLTIEQCELVLKAARKALASLRIEKQVTTEH</sequence>
<dbReference type="SUPFAM" id="SSF53383">
    <property type="entry name" value="PLP-dependent transferases"/>
    <property type="match status" value="1"/>
</dbReference>